<name>A0A8X6QFR2_NEPPI</name>
<dbReference type="Proteomes" id="UP000887013">
    <property type="component" value="Unassembled WGS sequence"/>
</dbReference>
<protein>
    <submittedName>
        <fullName evidence="1">Uncharacterized protein</fullName>
    </submittedName>
</protein>
<dbReference type="EMBL" id="BMAW01031795">
    <property type="protein sequence ID" value="GFU22766.1"/>
    <property type="molecule type" value="Genomic_DNA"/>
</dbReference>
<keyword evidence="2" id="KW-1185">Reference proteome</keyword>
<dbReference type="AlphaFoldDB" id="A0A8X6QFR2"/>
<evidence type="ECO:0000313" key="1">
    <source>
        <dbReference type="EMBL" id="GFU22766.1"/>
    </source>
</evidence>
<accession>A0A8X6QFR2</accession>
<organism evidence="1 2">
    <name type="scientific">Nephila pilipes</name>
    <name type="common">Giant wood spider</name>
    <name type="synonym">Nephila maculata</name>
    <dbReference type="NCBI Taxonomy" id="299642"/>
    <lineage>
        <taxon>Eukaryota</taxon>
        <taxon>Metazoa</taxon>
        <taxon>Ecdysozoa</taxon>
        <taxon>Arthropoda</taxon>
        <taxon>Chelicerata</taxon>
        <taxon>Arachnida</taxon>
        <taxon>Araneae</taxon>
        <taxon>Araneomorphae</taxon>
        <taxon>Entelegynae</taxon>
        <taxon>Araneoidea</taxon>
        <taxon>Nephilidae</taxon>
        <taxon>Nephila</taxon>
    </lineage>
</organism>
<evidence type="ECO:0000313" key="2">
    <source>
        <dbReference type="Proteomes" id="UP000887013"/>
    </source>
</evidence>
<gene>
    <name evidence="1" type="primary">NCL1_18726</name>
    <name evidence="1" type="ORF">NPIL_52031</name>
</gene>
<proteinExistence type="predicted"/>
<dbReference type="OrthoDB" id="425619at2759"/>
<comment type="caution">
    <text evidence="1">The sequence shown here is derived from an EMBL/GenBank/DDBJ whole genome shotgun (WGS) entry which is preliminary data.</text>
</comment>
<reference evidence="1" key="1">
    <citation type="submission" date="2020-08" db="EMBL/GenBank/DDBJ databases">
        <title>Multicomponent nature underlies the extraordinary mechanical properties of spider dragline silk.</title>
        <authorList>
            <person name="Kono N."/>
            <person name="Nakamura H."/>
            <person name="Mori M."/>
            <person name="Yoshida Y."/>
            <person name="Ohtoshi R."/>
            <person name="Malay A.D."/>
            <person name="Moran D.A.P."/>
            <person name="Tomita M."/>
            <person name="Numata K."/>
            <person name="Arakawa K."/>
        </authorList>
    </citation>
    <scope>NUCLEOTIDE SEQUENCE</scope>
</reference>
<sequence length="201" mass="22960">MSANKLEAFENLRRFLPSGPRRHVKVSEILNDGNQVTSRKPEHLPKREHSHVVPNERSPFKCYGCGRSRVIKSRCPTCNPDFSQRIDVAANHVNAYAAETRRNPRLTPIDIVIYHDVLLDIFSAMDEVSNTFPNGYLWVGLSQKYQQIFFTSTTRPVELRKTVPSRVRLPFTFGRMMNLIGTDLLSISTITWVVNTSLVVC</sequence>